<proteinExistence type="inferred from homology"/>
<dbReference type="Gene3D" id="1.20.5.110">
    <property type="match status" value="1"/>
</dbReference>
<dbReference type="EMBL" id="JAUCMV010000002">
    <property type="protein sequence ID" value="KAK0421252.1"/>
    <property type="molecule type" value="Genomic_DNA"/>
</dbReference>
<keyword evidence="10" id="KW-1185">Reference proteome</keyword>
<dbReference type="CDD" id="cd15851">
    <property type="entry name" value="SNARE_Syntaxin6"/>
    <property type="match status" value="1"/>
</dbReference>
<comment type="caution">
    <text evidence="9">The sequence shown here is derived from an EMBL/GenBank/DDBJ whole genome shotgun (WGS) entry which is preliminary data.</text>
</comment>
<dbReference type="AlphaFoldDB" id="A0AA39IBB4"/>
<evidence type="ECO:0000256" key="2">
    <source>
        <dbReference type="ARBA" id="ARBA00009063"/>
    </source>
</evidence>
<evidence type="ECO:0000313" key="9">
    <source>
        <dbReference type="EMBL" id="KAK0421252.1"/>
    </source>
</evidence>
<dbReference type="InterPro" id="IPR000727">
    <property type="entry name" value="T_SNARE_dom"/>
</dbReference>
<keyword evidence="4" id="KW-0812">Transmembrane</keyword>
<dbReference type="SMART" id="SM00397">
    <property type="entry name" value="t_SNARE"/>
    <property type="match status" value="1"/>
</dbReference>
<comment type="subcellular location">
    <subcellularLocation>
        <location evidence="1">Membrane</location>
        <topology evidence="1">Single-pass type IV membrane protein</topology>
    </subcellularLocation>
</comment>
<dbReference type="SUPFAM" id="SSF58038">
    <property type="entry name" value="SNARE fusion complex"/>
    <property type="match status" value="1"/>
</dbReference>
<evidence type="ECO:0000259" key="8">
    <source>
        <dbReference type="PROSITE" id="PS50192"/>
    </source>
</evidence>
<organism evidence="9 10">
    <name type="scientific">Steinernema hermaphroditum</name>
    <dbReference type="NCBI Taxonomy" id="289476"/>
    <lineage>
        <taxon>Eukaryota</taxon>
        <taxon>Metazoa</taxon>
        <taxon>Ecdysozoa</taxon>
        <taxon>Nematoda</taxon>
        <taxon>Chromadorea</taxon>
        <taxon>Rhabditida</taxon>
        <taxon>Tylenchina</taxon>
        <taxon>Panagrolaimomorpha</taxon>
        <taxon>Strongyloidoidea</taxon>
        <taxon>Steinernematidae</taxon>
        <taxon>Steinernema</taxon>
    </lineage>
</organism>
<evidence type="ECO:0000256" key="5">
    <source>
        <dbReference type="ARBA" id="ARBA00022989"/>
    </source>
</evidence>
<reference evidence="9" key="1">
    <citation type="submission" date="2023-06" db="EMBL/GenBank/DDBJ databases">
        <title>Genomic analysis of the entomopathogenic nematode Steinernema hermaphroditum.</title>
        <authorList>
            <person name="Schwarz E.M."/>
            <person name="Heppert J.K."/>
            <person name="Baniya A."/>
            <person name="Schwartz H.T."/>
            <person name="Tan C.-H."/>
            <person name="Antoshechkin I."/>
            <person name="Sternberg P.W."/>
            <person name="Goodrich-Blair H."/>
            <person name="Dillman A.R."/>
        </authorList>
    </citation>
    <scope>NUCLEOTIDE SEQUENCE</scope>
    <source>
        <strain evidence="9">PS9179</strain>
        <tissue evidence="9">Whole animal</tissue>
    </source>
</reference>
<dbReference type="PROSITE" id="PS50192">
    <property type="entry name" value="T_SNARE"/>
    <property type="match status" value="1"/>
</dbReference>
<keyword evidence="7" id="KW-0472">Membrane</keyword>
<evidence type="ECO:0000256" key="4">
    <source>
        <dbReference type="ARBA" id="ARBA00022692"/>
    </source>
</evidence>
<dbReference type="GO" id="GO:0016020">
    <property type="term" value="C:membrane"/>
    <property type="evidence" value="ECO:0007669"/>
    <property type="project" value="UniProtKB-SubCell"/>
</dbReference>
<dbReference type="Proteomes" id="UP001175271">
    <property type="component" value="Unassembled WGS sequence"/>
</dbReference>
<name>A0AA39IBB4_9BILA</name>
<evidence type="ECO:0000313" key="10">
    <source>
        <dbReference type="Proteomes" id="UP001175271"/>
    </source>
</evidence>
<gene>
    <name evidence="9" type="ORF">QR680_015138</name>
</gene>
<keyword evidence="3" id="KW-0813">Transport</keyword>
<keyword evidence="5" id="KW-1133">Transmembrane helix</keyword>
<dbReference type="FunFam" id="1.20.5.110:FF:000006">
    <property type="entry name" value="Syntaxin 6"/>
    <property type="match status" value="1"/>
</dbReference>
<accession>A0AA39IBB4</accession>
<comment type="similarity">
    <text evidence="2">Belongs to the syntaxin family.</text>
</comment>
<protein>
    <recommendedName>
        <fullName evidence="8">t-SNARE coiled-coil homology domain-containing protein</fullName>
    </recommendedName>
</protein>
<feature type="domain" description="T-SNARE coiled-coil homology" evidence="8">
    <location>
        <begin position="30"/>
        <end position="92"/>
    </location>
</feature>
<sequence>MTSNPYRYSKLPDDQGDGDDFVSTTLQKQRQLMDEQDEDLELVGASVSTLKQMSYRIGDELEEQSIMLGDLGNDMERVESKLDGVMKKMAKLTHMDDVARTHSTKMERSADIIALDKDLLSTMRQIKANGYVHRVDDAYALFERCQKIIRSNPEYSDFYASLANDLSRLPVDVILDVISISQPHYFKKRYNSDFVDANFLNMAKIGGKWGEESRKLHSFTYEKGVITRSFFDEHGTVNDRDNIQHIANNLCDEIHLKVSAESLHLKQLMKPRFTSITFEVLGMNSALEEFVSSHLKSKTLRKLHANYSASSGRHAESAMMRFAFAILLVLVPMASTLSDTDRNDFLGKLDILLDEIALNGLSDVNKERFNSLIERAKEINISKALFEAQINSKLSAEPFASTFLKAIVGDAR</sequence>
<evidence type="ECO:0000256" key="6">
    <source>
        <dbReference type="ARBA" id="ARBA00023054"/>
    </source>
</evidence>
<evidence type="ECO:0000256" key="1">
    <source>
        <dbReference type="ARBA" id="ARBA00004211"/>
    </source>
</evidence>
<keyword evidence="6" id="KW-0175">Coiled coil</keyword>
<evidence type="ECO:0000256" key="3">
    <source>
        <dbReference type="ARBA" id="ARBA00022448"/>
    </source>
</evidence>
<evidence type="ECO:0000256" key="7">
    <source>
        <dbReference type="ARBA" id="ARBA00023136"/>
    </source>
</evidence>